<protein>
    <submittedName>
        <fullName evidence="2">Uncharacterized protein</fullName>
    </submittedName>
</protein>
<dbReference type="HOGENOM" id="CLU_879926_0_0_1"/>
<evidence type="ECO:0000313" key="3">
    <source>
        <dbReference type="Proteomes" id="UP000027730"/>
    </source>
</evidence>
<dbReference type="OrthoDB" id="2802411at2759"/>
<gene>
    <name evidence="2" type="ORF">M436DRAFT_60038</name>
</gene>
<reference evidence="2 3" key="1">
    <citation type="journal article" date="2014" name="BMC Genomics">
        <title>Genome sequencing of four Aureobasidium pullulans varieties: biotechnological potential, stress tolerance, and description of new species.</title>
        <authorList>
            <person name="Gostin Ar C."/>
            <person name="Ohm R.A."/>
            <person name="Kogej T."/>
            <person name="Sonjak S."/>
            <person name="Turk M."/>
            <person name="Zajc J."/>
            <person name="Zalar P."/>
            <person name="Grube M."/>
            <person name="Sun H."/>
            <person name="Han J."/>
            <person name="Sharma A."/>
            <person name="Chiniquy J."/>
            <person name="Ngan C.Y."/>
            <person name="Lipzen A."/>
            <person name="Barry K."/>
            <person name="Grigoriev I.V."/>
            <person name="Gunde-Cimerman N."/>
        </authorList>
    </citation>
    <scope>NUCLEOTIDE SEQUENCE [LARGE SCALE GENOMIC DNA]</scope>
    <source>
        <strain evidence="2 3">CBS 147.97</strain>
    </source>
</reference>
<feature type="region of interest" description="Disordered" evidence="1">
    <location>
        <begin position="230"/>
        <end position="254"/>
    </location>
</feature>
<evidence type="ECO:0000313" key="2">
    <source>
        <dbReference type="EMBL" id="KEQ78104.1"/>
    </source>
</evidence>
<evidence type="ECO:0000256" key="1">
    <source>
        <dbReference type="SAM" id="MobiDB-lite"/>
    </source>
</evidence>
<accession>A0A074X2Z5</accession>
<dbReference type="EMBL" id="KL584702">
    <property type="protein sequence ID" value="KEQ78104.1"/>
    <property type="molecule type" value="Genomic_DNA"/>
</dbReference>
<organism evidence="2 3">
    <name type="scientific">Aureobasidium namibiae CBS 147.97</name>
    <dbReference type="NCBI Taxonomy" id="1043004"/>
    <lineage>
        <taxon>Eukaryota</taxon>
        <taxon>Fungi</taxon>
        <taxon>Dikarya</taxon>
        <taxon>Ascomycota</taxon>
        <taxon>Pezizomycotina</taxon>
        <taxon>Dothideomycetes</taxon>
        <taxon>Dothideomycetidae</taxon>
        <taxon>Dothideales</taxon>
        <taxon>Saccotheciaceae</taxon>
        <taxon>Aureobasidium</taxon>
    </lineage>
</organism>
<name>A0A074X2Z5_9PEZI</name>
<keyword evidence="3" id="KW-1185">Reference proteome</keyword>
<dbReference type="Proteomes" id="UP000027730">
    <property type="component" value="Unassembled WGS sequence"/>
</dbReference>
<proteinExistence type="predicted"/>
<dbReference type="GeneID" id="25412920"/>
<dbReference type="RefSeq" id="XP_013432143.1">
    <property type="nucleotide sequence ID" value="XM_013576689.1"/>
</dbReference>
<feature type="compositionally biased region" description="Low complexity" evidence="1">
    <location>
        <begin position="230"/>
        <end position="240"/>
    </location>
</feature>
<sequence>MRRDVPTAPEAMLGPPAVIFDRSTSQFVRPMRPSGPRRSRSALNVRVSSRDFTTTQHSIENRLLEVPGAWHASGPYLYWPCAPKDFNPRRLTNHLSSHTISTPRWASVTRPRPDSDTPHLVSLVDIAARFGLACDCIHTLNACSYAPTTLRFIVLNEADGRIRDPHLVVYAKTNLHLLPGYEYPYPVQAQEGFEHEHNDVSDMYSDSDLIDLRSRAGSAASLRAELSSPSSVASTPASSVQWDNVQPSPSDEMGSAGLSPIALFSRVRSGQQGRTFEFLGWYELEETEFFAPRTFELFRMLGGRYDWRSTPSAASM</sequence>
<dbReference type="AlphaFoldDB" id="A0A074X2Z5"/>